<feature type="domain" description="AAA+ ATPase" evidence="4">
    <location>
        <begin position="511"/>
        <end position="649"/>
    </location>
</feature>
<dbReference type="CDD" id="cd00009">
    <property type="entry name" value="AAA"/>
    <property type="match status" value="2"/>
</dbReference>
<accession>A0ABU0AVM0</accession>
<comment type="similarity">
    <text evidence="1">Belongs to the CbxX/CfxQ family.</text>
</comment>
<evidence type="ECO:0000256" key="2">
    <source>
        <dbReference type="ARBA" id="ARBA00022741"/>
    </source>
</evidence>
<dbReference type="InterPro" id="IPR003593">
    <property type="entry name" value="AAA+_ATPase"/>
</dbReference>
<dbReference type="InterPro" id="IPR000641">
    <property type="entry name" value="CbxX/CfxQ"/>
</dbReference>
<dbReference type="Pfam" id="PF17866">
    <property type="entry name" value="AAA_lid_6"/>
    <property type="match status" value="2"/>
</dbReference>
<dbReference type="RefSeq" id="WP_307495207.1">
    <property type="nucleotide sequence ID" value="NZ_JAUSTN010000006.1"/>
</dbReference>
<dbReference type="EMBL" id="JAUSTN010000006">
    <property type="protein sequence ID" value="MDQ0275264.1"/>
    <property type="molecule type" value="Genomic_DNA"/>
</dbReference>
<keyword evidence="6" id="KW-1185">Reference proteome</keyword>
<dbReference type="Proteomes" id="UP001236559">
    <property type="component" value="Unassembled WGS sequence"/>
</dbReference>
<dbReference type="InterPro" id="IPR041627">
    <property type="entry name" value="AAA_lid_6"/>
</dbReference>
<protein>
    <submittedName>
        <fullName evidence="5">SpoVK/Ycf46/Vps4 family AAA+-type ATPase</fullName>
    </submittedName>
</protein>
<reference evidence="5 6" key="1">
    <citation type="submission" date="2023-07" db="EMBL/GenBank/DDBJ databases">
        <title>Genomic Encyclopedia of Type Strains, Phase IV (KMG-IV): sequencing the most valuable type-strain genomes for metagenomic binning, comparative biology and taxonomic classification.</title>
        <authorList>
            <person name="Goeker M."/>
        </authorList>
    </citation>
    <scope>NUCLEOTIDE SEQUENCE [LARGE SCALE GENOMIC DNA]</scope>
    <source>
        <strain evidence="5 6">DSM 22616</strain>
    </source>
</reference>
<evidence type="ECO:0000313" key="6">
    <source>
        <dbReference type="Proteomes" id="UP001236559"/>
    </source>
</evidence>
<evidence type="ECO:0000256" key="1">
    <source>
        <dbReference type="ARBA" id="ARBA00010378"/>
    </source>
</evidence>
<dbReference type="PANTHER" id="PTHR43392">
    <property type="entry name" value="AAA-TYPE ATPASE FAMILY PROTEIN / ANKYRIN REPEAT FAMILY PROTEIN"/>
    <property type="match status" value="1"/>
</dbReference>
<dbReference type="Pfam" id="PF00004">
    <property type="entry name" value="AAA"/>
    <property type="match status" value="2"/>
</dbReference>
<dbReference type="SMART" id="SM00382">
    <property type="entry name" value="AAA"/>
    <property type="match status" value="2"/>
</dbReference>
<proteinExistence type="inferred from homology"/>
<dbReference type="PRINTS" id="PR00819">
    <property type="entry name" value="CBXCFQXSUPER"/>
</dbReference>
<evidence type="ECO:0000256" key="3">
    <source>
        <dbReference type="ARBA" id="ARBA00022840"/>
    </source>
</evidence>
<dbReference type="InterPro" id="IPR027417">
    <property type="entry name" value="P-loop_NTPase"/>
</dbReference>
<comment type="caution">
    <text evidence="5">The sequence shown here is derived from an EMBL/GenBank/DDBJ whole genome shotgun (WGS) entry which is preliminary data.</text>
</comment>
<evidence type="ECO:0000259" key="4">
    <source>
        <dbReference type="SMART" id="SM00382"/>
    </source>
</evidence>
<dbReference type="InterPro" id="IPR050773">
    <property type="entry name" value="CbxX/CfxQ_RuBisCO_ESX"/>
</dbReference>
<dbReference type="Gene3D" id="3.40.50.300">
    <property type="entry name" value="P-loop containing nucleotide triphosphate hydrolases"/>
    <property type="match status" value="2"/>
</dbReference>
<dbReference type="SUPFAM" id="SSF52540">
    <property type="entry name" value="P-loop containing nucleoside triphosphate hydrolases"/>
    <property type="match status" value="2"/>
</dbReference>
<dbReference type="Gene3D" id="1.10.8.60">
    <property type="match status" value="2"/>
</dbReference>
<gene>
    <name evidence="5" type="ORF">J2S72_001289</name>
</gene>
<dbReference type="PANTHER" id="PTHR43392:SF2">
    <property type="entry name" value="AAA-TYPE ATPASE FAMILY PROTEIN _ ANKYRIN REPEAT FAMILY PROTEIN"/>
    <property type="match status" value="1"/>
</dbReference>
<keyword evidence="3" id="KW-0067">ATP-binding</keyword>
<organism evidence="5 6">
    <name type="scientific">Peptoniphilus koenoeneniae</name>
    <dbReference type="NCBI Taxonomy" id="507751"/>
    <lineage>
        <taxon>Bacteria</taxon>
        <taxon>Bacillati</taxon>
        <taxon>Bacillota</taxon>
        <taxon>Tissierellia</taxon>
        <taxon>Tissierellales</taxon>
        <taxon>Peptoniphilaceae</taxon>
        <taxon>Peptoniphilus</taxon>
    </lineage>
</organism>
<keyword evidence="2" id="KW-0547">Nucleotide-binding</keyword>
<feature type="domain" description="AAA+ ATPase" evidence="4">
    <location>
        <begin position="239"/>
        <end position="377"/>
    </location>
</feature>
<sequence length="735" mass="83650">MDFNENTQDLKRQIELRINSNNLDSTLKFINEVKEKNKDFLEADNYLAQAYIYHKDYVNAQKILQDSSYKNAKYYELLGEIAYKQNDYKYLEEIKREVDKFFPDTSSSKKVNLLYLLANNKYYDALEIIGSFSDEEFFEEKMEVYYRVNELDKLRKLARKTLLKQGNGPLGDIANKYLQLSKSKKIIEEDSKDSLEKSLNKLNALIGLGSVKREVQKIVSTIEYNKNRAAQGIVDDNKKSNHFAFYGNPGTGKTTVANLLGDIFKDLGILETNKVTVVGRSDLVAGYVGQTAALTKEKIDEAMGGILFIDEAYSLARGGENDFGSEAIDTLVKEMEDNRDKLIVVLAGYTDEMHELMKKNPGLKSRITNEIVFEDYNDDELLQIAEFTAKGSKYNLTENGKKAFMKRINEVKDNQFFANARSVRNIIEDAIKERALRIGRKSVSKEELTTLDAIDFRVDVTSLEEQDLDSCLVELNSLIGLSKVKQEVEEIKNTYIYNEKLKELGQKVASTSNHLIFTGNPGTGKTTVARILGKIYKNLGVVSSTNFVVADRSSLVGEYIGQTAPKTLDVIRKAYGGVLFIDEAYSLARGGENDFGKEAIDTLIKEMEDNRDKFVVIMAGYTKEMNDLINLNSGLRSRIKKIIEFEDYTEDEMIEIFESYVKNENRSIDEDARQIACQYLRDITRNKGKNFGNARNVRSFFERIKIKQASRIVLSGDHEILRIKKEDVIGAIEEI</sequence>
<evidence type="ECO:0000313" key="5">
    <source>
        <dbReference type="EMBL" id="MDQ0275264.1"/>
    </source>
</evidence>
<name>A0ABU0AVM0_9FIRM</name>
<dbReference type="InterPro" id="IPR003959">
    <property type="entry name" value="ATPase_AAA_core"/>
</dbReference>